<dbReference type="GO" id="GO:0005829">
    <property type="term" value="C:cytosol"/>
    <property type="evidence" value="ECO:0007669"/>
    <property type="project" value="TreeGrafter"/>
</dbReference>
<dbReference type="PANTHER" id="PTHR11692">
    <property type="entry name" value="BIFUNCTIONAL PURINE BIOSYNTHESIS PROTEIN PURH"/>
    <property type="match status" value="1"/>
</dbReference>
<dbReference type="GO" id="GO:0004643">
    <property type="term" value="F:phosphoribosylaminoimidazolecarboxamide formyltransferase activity"/>
    <property type="evidence" value="ECO:0007669"/>
    <property type="project" value="UniProtKB-EC"/>
</dbReference>
<dbReference type="AlphaFoldDB" id="A0A7V5M061"/>
<comment type="pathway">
    <text evidence="2">Purine metabolism; IMP biosynthesis via de novo pathway; 5-formamido-1-(5-phospho-D-ribosyl)imidazole-4-carboxamide from 5-amino-1-(5-phospho-D-ribosyl)imidazole-4-carboxamide (10-formyl THF route): step 1/1.</text>
</comment>
<dbReference type="SUPFAM" id="SSF53927">
    <property type="entry name" value="Cytidine deaminase-like"/>
    <property type="match status" value="1"/>
</dbReference>
<dbReference type="CDD" id="cd01421">
    <property type="entry name" value="IMPCH"/>
    <property type="match status" value="1"/>
</dbReference>
<dbReference type="Gene3D" id="3.40.50.1380">
    <property type="entry name" value="Methylglyoxal synthase-like domain"/>
    <property type="match status" value="1"/>
</dbReference>
<dbReference type="PROSITE" id="PS51855">
    <property type="entry name" value="MGS"/>
    <property type="match status" value="1"/>
</dbReference>
<dbReference type="GO" id="GO:0003937">
    <property type="term" value="F:IMP cyclohydrolase activity"/>
    <property type="evidence" value="ECO:0007669"/>
    <property type="project" value="UniProtKB-EC"/>
</dbReference>
<evidence type="ECO:0000313" key="9">
    <source>
        <dbReference type="EMBL" id="HHF98642.1"/>
    </source>
</evidence>
<evidence type="ECO:0000256" key="4">
    <source>
        <dbReference type="ARBA" id="ARBA00022679"/>
    </source>
</evidence>
<dbReference type="Proteomes" id="UP000886070">
    <property type="component" value="Unassembled WGS sequence"/>
</dbReference>
<dbReference type="Gene3D" id="3.40.140.20">
    <property type="match status" value="1"/>
</dbReference>
<keyword evidence="4 9" id="KW-0808">Transferase</keyword>
<comment type="similarity">
    <text evidence="3">Belongs to the PurH family.</text>
</comment>
<dbReference type="Pfam" id="PF02142">
    <property type="entry name" value="MGS"/>
    <property type="match status" value="1"/>
</dbReference>
<evidence type="ECO:0000256" key="5">
    <source>
        <dbReference type="ARBA" id="ARBA00022755"/>
    </source>
</evidence>
<evidence type="ECO:0000256" key="1">
    <source>
        <dbReference type="ARBA" id="ARBA00004844"/>
    </source>
</evidence>
<keyword evidence="6 9" id="KW-0378">Hydrolase</keyword>
<dbReference type="NCBIfam" id="NF002049">
    <property type="entry name" value="PRK00881.1"/>
    <property type="match status" value="1"/>
</dbReference>
<dbReference type="SMART" id="SM00798">
    <property type="entry name" value="AICARFT_IMPCHas"/>
    <property type="match status" value="1"/>
</dbReference>
<feature type="non-terminal residue" evidence="9">
    <location>
        <position position="365"/>
    </location>
</feature>
<evidence type="ECO:0000256" key="6">
    <source>
        <dbReference type="ARBA" id="ARBA00022801"/>
    </source>
</evidence>
<evidence type="ECO:0000259" key="8">
    <source>
        <dbReference type="PROSITE" id="PS51855"/>
    </source>
</evidence>
<organism evidence="9">
    <name type="scientific">Aerophobetes bacterium</name>
    <dbReference type="NCBI Taxonomy" id="2030807"/>
    <lineage>
        <taxon>Bacteria</taxon>
        <taxon>Candidatus Aerophobota</taxon>
    </lineage>
</organism>
<dbReference type="PANTHER" id="PTHR11692:SF0">
    <property type="entry name" value="BIFUNCTIONAL PURINE BIOSYNTHESIS PROTEIN ATIC"/>
    <property type="match status" value="1"/>
</dbReference>
<keyword evidence="5" id="KW-0658">Purine biosynthesis</keyword>
<evidence type="ECO:0000256" key="2">
    <source>
        <dbReference type="ARBA" id="ARBA00004954"/>
    </source>
</evidence>
<dbReference type="EC" id="3.5.4.10" evidence="9"/>
<dbReference type="InterPro" id="IPR016193">
    <property type="entry name" value="Cytidine_deaminase-like"/>
</dbReference>
<protein>
    <submittedName>
        <fullName evidence="9">Bifunctional phosphoribosylaminoimidazolecarboxamide formyltransferase/IMP cyclohydrolase</fullName>
        <ecNumber evidence="9">2.1.2.3</ecNumber>
        <ecNumber evidence="9">3.5.4.10</ecNumber>
    </submittedName>
</protein>
<dbReference type="EC" id="2.1.2.3" evidence="9"/>
<dbReference type="SUPFAM" id="SSF52335">
    <property type="entry name" value="Methylglyoxal synthase-like"/>
    <property type="match status" value="1"/>
</dbReference>
<dbReference type="InterPro" id="IPR011607">
    <property type="entry name" value="MGS-like_dom"/>
</dbReference>
<dbReference type="FunFam" id="3.40.50.1380:FF:000001">
    <property type="entry name" value="Bifunctional purine biosynthesis protein PurH"/>
    <property type="match status" value="1"/>
</dbReference>
<dbReference type="UniPathway" id="UPA00074">
    <property type="reaction ID" value="UER00133"/>
</dbReference>
<dbReference type="GO" id="GO:0006189">
    <property type="term" value="P:'de novo' IMP biosynthetic process"/>
    <property type="evidence" value="ECO:0007669"/>
    <property type="project" value="UniProtKB-UniPathway"/>
</dbReference>
<dbReference type="InterPro" id="IPR036914">
    <property type="entry name" value="MGS-like_dom_sf"/>
</dbReference>
<dbReference type="EMBL" id="DRTT01000112">
    <property type="protein sequence ID" value="HHF98642.1"/>
    <property type="molecule type" value="Genomic_DNA"/>
</dbReference>
<dbReference type="InterPro" id="IPR024051">
    <property type="entry name" value="AICAR_Tfase_dup_dom_sf"/>
</dbReference>
<reference evidence="9" key="1">
    <citation type="journal article" date="2020" name="mSystems">
        <title>Genome- and Community-Level Interaction Insights into Carbon Utilization and Element Cycling Functions of Hydrothermarchaeota in Hydrothermal Sediment.</title>
        <authorList>
            <person name="Zhou Z."/>
            <person name="Liu Y."/>
            <person name="Xu W."/>
            <person name="Pan J."/>
            <person name="Luo Z.H."/>
            <person name="Li M."/>
        </authorList>
    </citation>
    <scope>NUCLEOTIDE SEQUENCE [LARGE SCALE GENOMIC DNA]</scope>
    <source>
        <strain evidence="9">HyVt-92</strain>
    </source>
</reference>
<dbReference type="Pfam" id="PF01808">
    <property type="entry name" value="AICARFT_IMPCHas"/>
    <property type="match status" value="1"/>
</dbReference>
<gene>
    <name evidence="9" type="primary">purH</name>
    <name evidence="9" type="ORF">ENL39_04045</name>
</gene>
<evidence type="ECO:0000256" key="3">
    <source>
        <dbReference type="ARBA" id="ARBA00007667"/>
    </source>
</evidence>
<dbReference type="SMART" id="SM00851">
    <property type="entry name" value="MGS"/>
    <property type="match status" value="1"/>
</dbReference>
<dbReference type="InterPro" id="IPR002695">
    <property type="entry name" value="PurH-like"/>
</dbReference>
<sequence length="365" mass="40539">MPKIRTALVSVWDKTGIVGFVRELSGMGVEIISTGGTSRLLKEAQIPVKEVSDYTGAEEMIGGRVKTLHPKIHAGILALRENPEQMREIEEKGIKPIDMVVVNFYPFLEVIKKEGILFEETLESIDIGGPCMLRAGAKNFKNVAVISSPEQYPSVIEELKNNKGYLSEETCLRLALRAFEVTSFYDAAIAEYFARRAQIRFPSILNLSFEKVLDLRYGENPHQKAAFYRRWSACRGTLPLAEKLGGKEVSFNNLLDFEAALKIAREMDEPFVVVIKHNNPCGAAEGESLAQACQKAFEGDPVSAFGSIVGLNREVNVETASVITAPDNFVEGIIAPGYTQDALKMLKERQPWGKRLIILKVDPFK</sequence>
<keyword evidence="7" id="KW-0511">Multifunctional enzyme</keyword>
<evidence type="ECO:0000256" key="7">
    <source>
        <dbReference type="ARBA" id="ARBA00023268"/>
    </source>
</evidence>
<name>A0A7V5M061_UNCAE</name>
<comment type="pathway">
    <text evidence="1">Purine metabolism; IMP biosynthesis via de novo pathway; IMP from 5-formamido-1-(5-phospho-D-ribosyl)imidazole-4-carboxamide: step 1/1.</text>
</comment>
<comment type="caution">
    <text evidence="9">The sequence shown here is derived from an EMBL/GenBank/DDBJ whole genome shotgun (WGS) entry which is preliminary data.</text>
</comment>
<feature type="domain" description="MGS-like" evidence="8">
    <location>
        <begin position="1"/>
        <end position="147"/>
    </location>
</feature>
<accession>A0A7V5M061</accession>
<proteinExistence type="inferred from homology"/>